<dbReference type="PANTHER" id="PTHR33640:SF38">
    <property type="entry name" value="DUF4408 DOMAIN-CONTAINING PROTEIN"/>
    <property type="match status" value="1"/>
</dbReference>
<sequence length="186" mass="22112">MSSTNVKLEKTNSIFQYKKYHTFTTLFRFIEILVFLIVIFKFYVHLPFEIIFLADQLKGTLFVVFNPTFVFVIGNLIILILLFRSRVDCERKIDVNDEYVDRCEKRVVNSKERKISRSLSENVMRVERENDHILHRKLRRSVTEKNIGAKEVLSSDEFRRTVEEFIARQQRSLRDEEVAPIAYIGV</sequence>
<reference evidence="2 3" key="1">
    <citation type="journal article" date="2018" name="Mol. Plant">
        <title>The genome of Artemisia annua provides insight into the evolution of Asteraceae family and artemisinin biosynthesis.</title>
        <authorList>
            <person name="Shen Q."/>
            <person name="Zhang L."/>
            <person name="Liao Z."/>
            <person name="Wang S."/>
            <person name="Yan T."/>
            <person name="Shi P."/>
            <person name="Liu M."/>
            <person name="Fu X."/>
            <person name="Pan Q."/>
            <person name="Wang Y."/>
            <person name="Lv Z."/>
            <person name="Lu X."/>
            <person name="Zhang F."/>
            <person name="Jiang W."/>
            <person name="Ma Y."/>
            <person name="Chen M."/>
            <person name="Hao X."/>
            <person name="Li L."/>
            <person name="Tang Y."/>
            <person name="Lv G."/>
            <person name="Zhou Y."/>
            <person name="Sun X."/>
            <person name="Brodelius P.E."/>
            <person name="Rose J.K.C."/>
            <person name="Tang K."/>
        </authorList>
    </citation>
    <scope>NUCLEOTIDE SEQUENCE [LARGE SCALE GENOMIC DNA]</scope>
    <source>
        <strain evidence="3">cv. Huhao1</strain>
        <tissue evidence="2">Leaf</tissue>
    </source>
</reference>
<keyword evidence="3" id="KW-1185">Reference proteome</keyword>
<name>A0A2U1KK04_ARTAN</name>
<evidence type="ECO:0008006" key="4">
    <source>
        <dbReference type="Google" id="ProtNLM"/>
    </source>
</evidence>
<dbReference type="PANTHER" id="PTHR33640">
    <property type="entry name" value="TRANSMEMBRANE PROTEIN"/>
    <property type="match status" value="1"/>
</dbReference>
<protein>
    <recommendedName>
        <fullName evidence="4">DUF4408 domain-containing protein</fullName>
    </recommendedName>
</protein>
<proteinExistence type="predicted"/>
<comment type="caution">
    <text evidence="2">The sequence shown here is derived from an EMBL/GenBank/DDBJ whole genome shotgun (WGS) entry which is preliminary data.</text>
</comment>
<dbReference type="AlphaFoldDB" id="A0A2U1KK04"/>
<dbReference type="EMBL" id="PKPP01017245">
    <property type="protein sequence ID" value="PWA37097.1"/>
    <property type="molecule type" value="Genomic_DNA"/>
</dbReference>
<dbReference type="Proteomes" id="UP000245207">
    <property type="component" value="Unassembled WGS sequence"/>
</dbReference>
<evidence type="ECO:0000256" key="1">
    <source>
        <dbReference type="SAM" id="Phobius"/>
    </source>
</evidence>
<dbReference type="OrthoDB" id="1095087at2759"/>
<evidence type="ECO:0000313" key="2">
    <source>
        <dbReference type="EMBL" id="PWA37097.1"/>
    </source>
</evidence>
<keyword evidence="1" id="KW-0812">Transmembrane</keyword>
<keyword evidence="1" id="KW-0472">Membrane</keyword>
<feature type="transmembrane region" description="Helical" evidence="1">
    <location>
        <begin position="64"/>
        <end position="83"/>
    </location>
</feature>
<evidence type="ECO:0000313" key="3">
    <source>
        <dbReference type="Proteomes" id="UP000245207"/>
    </source>
</evidence>
<accession>A0A2U1KK04</accession>
<feature type="transmembrane region" description="Helical" evidence="1">
    <location>
        <begin position="26"/>
        <end position="44"/>
    </location>
</feature>
<gene>
    <name evidence="2" type="ORF">CTI12_AA593760</name>
</gene>
<keyword evidence="1" id="KW-1133">Transmembrane helix</keyword>
<organism evidence="2 3">
    <name type="scientific">Artemisia annua</name>
    <name type="common">Sweet wormwood</name>
    <dbReference type="NCBI Taxonomy" id="35608"/>
    <lineage>
        <taxon>Eukaryota</taxon>
        <taxon>Viridiplantae</taxon>
        <taxon>Streptophyta</taxon>
        <taxon>Embryophyta</taxon>
        <taxon>Tracheophyta</taxon>
        <taxon>Spermatophyta</taxon>
        <taxon>Magnoliopsida</taxon>
        <taxon>eudicotyledons</taxon>
        <taxon>Gunneridae</taxon>
        <taxon>Pentapetalae</taxon>
        <taxon>asterids</taxon>
        <taxon>campanulids</taxon>
        <taxon>Asterales</taxon>
        <taxon>Asteraceae</taxon>
        <taxon>Asteroideae</taxon>
        <taxon>Anthemideae</taxon>
        <taxon>Artemisiinae</taxon>
        <taxon>Artemisia</taxon>
    </lineage>
</organism>